<keyword evidence="1" id="KW-0472">Membrane</keyword>
<keyword evidence="1" id="KW-0812">Transmembrane</keyword>
<accession>A0ABQ2I0N5</accession>
<dbReference type="InterPro" id="IPR032508">
    <property type="entry name" value="FecR_C"/>
</dbReference>
<gene>
    <name evidence="4" type="ORF">GCM10010967_31000</name>
</gene>
<dbReference type="InterPro" id="IPR012373">
    <property type="entry name" value="Ferrdict_sens_TM"/>
</dbReference>
<dbReference type="PANTHER" id="PTHR30273:SF2">
    <property type="entry name" value="PROTEIN FECR"/>
    <property type="match status" value="1"/>
</dbReference>
<evidence type="ECO:0000313" key="4">
    <source>
        <dbReference type="EMBL" id="GGM95387.1"/>
    </source>
</evidence>
<dbReference type="Gene3D" id="2.60.120.1440">
    <property type="match status" value="1"/>
</dbReference>
<dbReference type="Gene3D" id="3.55.50.30">
    <property type="match status" value="1"/>
</dbReference>
<dbReference type="Pfam" id="PF04773">
    <property type="entry name" value="FecR"/>
    <property type="match status" value="1"/>
</dbReference>
<protein>
    <recommendedName>
        <fullName evidence="6">FecR family protein</fullName>
    </recommendedName>
</protein>
<feature type="transmembrane region" description="Helical" evidence="1">
    <location>
        <begin position="177"/>
        <end position="196"/>
    </location>
</feature>
<dbReference type="PANTHER" id="PTHR30273">
    <property type="entry name" value="PERIPLASMIC SIGNAL SENSOR AND SIGMA FACTOR ACTIVATOR FECR-RELATED"/>
    <property type="match status" value="1"/>
</dbReference>
<proteinExistence type="predicted"/>
<dbReference type="RefSeq" id="WP_019942938.1">
    <property type="nucleotide sequence ID" value="NZ_BMLI01000001.1"/>
</dbReference>
<keyword evidence="5" id="KW-1185">Reference proteome</keyword>
<dbReference type="EMBL" id="BMLI01000001">
    <property type="protein sequence ID" value="GGM95387.1"/>
    <property type="molecule type" value="Genomic_DNA"/>
</dbReference>
<organism evidence="4 5">
    <name type="scientific">Dyadobacter beijingensis</name>
    <dbReference type="NCBI Taxonomy" id="365489"/>
    <lineage>
        <taxon>Bacteria</taxon>
        <taxon>Pseudomonadati</taxon>
        <taxon>Bacteroidota</taxon>
        <taxon>Cytophagia</taxon>
        <taxon>Cytophagales</taxon>
        <taxon>Spirosomataceae</taxon>
        <taxon>Dyadobacter</taxon>
    </lineage>
</organism>
<evidence type="ECO:0000313" key="5">
    <source>
        <dbReference type="Proteomes" id="UP000632339"/>
    </source>
</evidence>
<keyword evidence="1" id="KW-1133">Transmembrane helix</keyword>
<evidence type="ECO:0000259" key="2">
    <source>
        <dbReference type="Pfam" id="PF04773"/>
    </source>
</evidence>
<evidence type="ECO:0008006" key="6">
    <source>
        <dbReference type="Google" id="ProtNLM"/>
    </source>
</evidence>
<reference evidence="5" key="1">
    <citation type="journal article" date="2019" name="Int. J. Syst. Evol. Microbiol.">
        <title>The Global Catalogue of Microorganisms (GCM) 10K type strain sequencing project: providing services to taxonomists for standard genome sequencing and annotation.</title>
        <authorList>
            <consortium name="The Broad Institute Genomics Platform"/>
            <consortium name="The Broad Institute Genome Sequencing Center for Infectious Disease"/>
            <person name="Wu L."/>
            <person name="Ma J."/>
        </authorList>
    </citation>
    <scope>NUCLEOTIDE SEQUENCE [LARGE SCALE GENOMIC DNA]</scope>
    <source>
        <strain evidence="5">CGMCC 1.6375</strain>
    </source>
</reference>
<feature type="domain" description="FecR protein" evidence="2">
    <location>
        <begin position="217"/>
        <end position="310"/>
    </location>
</feature>
<name>A0ABQ2I0N5_9BACT</name>
<evidence type="ECO:0000256" key="1">
    <source>
        <dbReference type="SAM" id="Phobius"/>
    </source>
</evidence>
<dbReference type="InterPro" id="IPR006860">
    <property type="entry name" value="FecR"/>
</dbReference>
<sequence length="442" mass="48621">MDQYQEYSLEDFVLDARFQGWVRHQHAQDELFWQQYIGRNPAQADDIHSAHKLLAGVYRHYRTEIDEAEIDLEIQGLLERVRAEKQRVVWRKEEGKERDGREVALVAELARREPVDASGAGVVGESGVVKGAGVVGESGVVKGAGVVGESGVVKGAGVVGGAGVGKGRLGRPWYAGVWVRLAAMAVIAVGLGWLGWQYYCVNCGYNGLISGKTLVERVNTSGKQQVIKLADGSQVVLYPQSRLSFAETFPADQRTVYLSGDAYFQVAKDPKRPFLVHTTDLVTKVLGTSFFVRAQDASDKTLVEVREGRVSVFKQKEFAARKNAQAKTPNGMVLTPNQKLIFEHASSEMRRTLSDNPEIVPSDNPKSFEFVNAPASTVLTDIEEAYQIDIIFDRDVMKGCPVTASLAGQPMFSKLSILCEVIEARYEVLDGKIVIYSKGCKS</sequence>
<comment type="caution">
    <text evidence="4">The sequence shown here is derived from an EMBL/GenBank/DDBJ whole genome shotgun (WGS) entry which is preliminary data.</text>
</comment>
<evidence type="ECO:0000259" key="3">
    <source>
        <dbReference type="Pfam" id="PF16344"/>
    </source>
</evidence>
<dbReference type="Pfam" id="PF16344">
    <property type="entry name" value="FecR_C"/>
    <property type="match status" value="1"/>
</dbReference>
<dbReference type="Proteomes" id="UP000632339">
    <property type="component" value="Unassembled WGS sequence"/>
</dbReference>
<feature type="domain" description="Protein FecR C-terminal" evidence="3">
    <location>
        <begin position="368"/>
        <end position="435"/>
    </location>
</feature>